<dbReference type="EMBL" id="RAHG01000008">
    <property type="protein sequence ID" value="RJT11414.1"/>
    <property type="molecule type" value="Genomic_DNA"/>
</dbReference>
<proteinExistence type="predicted"/>
<dbReference type="RefSeq" id="WP_112168409.1">
    <property type="nucleotide sequence ID" value="NZ_RAHG01000008.1"/>
</dbReference>
<sequence length="104" mass="11360">MIAAKSRRCAVPSGRVTTRAKKAARFSTSPSGVIFESGQSFLGHNFTGSEHLRKPNTLSKFSGFVFLNVEMARSKNPAERSRLKTQCFSNEPPTVRLNAGLSTL</sequence>
<dbReference type="Proteomes" id="UP000284119">
    <property type="component" value="Unassembled WGS sequence"/>
</dbReference>
<evidence type="ECO:0000313" key="1">
    <source>
        <dbReference type="EMBL" id="RJT11414.1"/>
    </source>
</evidence>
<comment type="caution">
    <text evidence="1">The sequence shown here is derived from an EMBL/GenBank/DDBJ whole genome shotgun (WGS) entry which is preliminary data.</text>
</comment>
<evidence type="ECO:0000313" key="2">
    <source>
        <dbReference type="Proteomes" id="UP000284119"/>
    </source>
</evidence>
<accession>A0ABX9NXR0</accession>
<organism evidence="1 2">
    <name type="scientific">Rahnella inusitata</name>
    <dbReference type="NCBI Taxonomy" id="58169"/>
    <lineage>
        <taxon>Bacteria</taxon>
        <taxon>Pseudomonadati</taxon>
        <taxon>Pseudomonadota</taxon>
        <taxon>Gammaproteobacteria</taxon>
        <taxon>Enterobacterales</taxon>
        <taxon>Yersiniaceae</taxon>
        <taxon>Rahnella</taxon>
    </lineage>
</organism>
<protein>
    <submittedName>
        <fullName evidence="1">Uncharacterized protein</fullName>
    </submittedName>
</protein>
<gene>
    <name evidence="1" type="ORF">D5396_16465</name>
</gene>
<name>A0ABX9NXR0_9GAMM</name>
<reference evidence="1 2" key="1">
    <citation type="submission" date="2018-09" db="EMBL/GenBank/DDBJ databases">
        <authorList>
            <person name="Le Fleche-Mateos A."/>
        </authorList>
    </citation>
    <scope>NUCLEOTIDE SEQUENCE [LARGE SCALE GENOMIC DNA]</scope>
    <source>
        <strain evidence="1 2">DSM 30078</strain>
    </source>
</reference>
<keyword evidence="2" id="KW-1185">Reference proteome</keyword>